<keyword evidence="6" id="KW-0325">Glycoprotein</keyword>
<keyword evidence="2" id="KW-0121">Carboxypeptidase</keyword>
<evidence type="ECO:0000256" key="2">
    <source>
        <dbReference type="ARBA" id="ARBA00022645"/>
    </source>
</evidence>
<keyword evidence="3" id="KW-0645">Protease</keyword>
<dbReference type="PANTHER" id="PTHR11802:SF472">
    <property type="entry name" value="SERINE CARBOXYPEPTIDASE CPVL-RELATED"/>
    <property type="match status" value="1"/>
</dbReference>
<evidence type="ECO:0000256" key="7">
    <source>
        <dbReference type="SAM" id="Phobius"/>
    </source>
</evidence>
<comment type="similarity">
    <text evidence="1">Belongs to the peptidase S10 family.</text>
</comment>
<dbReference type="SUPFAM" id="SSF53474">
    <property type="entry name" value="alpha/beta-Hydrolases"/>
    <property type="match status" value="1"/>
</dbReference>
<dbReference type="InterPro" id="IPR001563">
    <property type="entry name" value="Peptidase_S10"/>
</dbReference>
<keyword evidence="9" id="KW-1185">Reference proteome</keyword>
<sequence>MLASPAAVAEAGQAHAGTYVKEAQQQEQQPQQRWSERWLQWRVRVDETIGLLVSTMKGRRCVLILLFALLLVVCLALIGAFAVPRHRRGDRGDEEDVLYLSPHVQPKETKEARRLSAVPIFFAPDTGAEAHAGLVTVNDTLESHLFFLHVEAKHDHMNAPLLLWLQGGPGSSSLFGQFLENGPLALDAQGKLHPREYTLRDYVNVIYLDQPVGAGFSRTASLKGYPTNLEEVARDIHRFLAQFLQLFPQYKGRDFYVAGESYGARAAVALAIRLHTNQDLPVKLKGIISGVGFLGPVSDMLDLAEYYRQFSLLDFQGWQAYSRRMEQIKQMVAENRTDQAAQLLFKTVFVATAGAPPTMFQRLTGYTYDGNALQSVEPAEFAAYRNYVASDEFKEAVHVGHSAQFSRDPLINQQLMGDYFRNITDMVATLMDNYRFLAYAGQLDPIFSAPQVESFLRSVEWSRAEQFRHGRRFPLYAGSHEEGVSGYVTTAGNFSFVVVANAGHYPGFDQTRATDEVMRRFLANNLTQHA</sequence>
<accession>A0AAQ4DSF4</accession>
<keyword evidence="7" id="KW-1133">Transmembrane helix</keyword>
<evidence type="ECO:0000256" key="5">
    <source>
        <dbReference type="ARBA" id="ARBA00022801"/>
    </source>
</evidence>
<name>A0AAQ4DSF4_AMBAM</name>
<dbReference type="GO" id="GO:0006508">
    <property type="term" value="P:proteolysis"/>
    <property type="evidence" value="ECO:0007669"/>
    <property type="project" value="UniProtKB-KW"/>
</dbReference>
<proteinExistence type="inferred from homology"/>
<dbReference type="EMBL" id="JARKHS020027434">
    <property type="protein sequence ID" value="KAK8765394.1"/>
    <property type="molecule type" value="Genomic_DNA"/>
</dbReference>
<keyword evidence="5" id="KW-0378">Hydrolase</keyword>
<dbReference type="PRINTS" id="PR00724">
    <property type="entry name" value="CRBOXYPTASEC"/>
</dbReference>
<dbReference type="InterPro" id="IPR029058">
    <property type="entry name" value="AB_hydrolase_fold"/>
</dbReference>
<dbReference type="Gene3D" id="3.40.50.1820">
    <property type="entry name" value="alpha/beta hydrolase"/>
    <property type="match status" value="1"/>
</dbReference>
<protein>
    <recommendedName>
        <fullName evidence="10">Serine carboxypeptidase</fullName>
    </recommendedName>
</protein>
<organism evidence="8 9">
    <name type="scientific">Amblyomma americanum</name>
    <name type="common">Lone star tick</name>
    <dbReference type="NCBI Taxonomy" id="6943"/>
    <lineage>
        <taxon>Eukaryota</taxon>
        <taxon>Metazoa</taxon>
        <taxon>Ecdysozoa</taxon>
        <taxon>Arthropoda</taxon>
        <taxon>Chelicerata</taxon>
        <taxon>Arachnida</taxon>
        <taxon>Acari</taxon>
        <taxon>Parasitiformes</taxon>
        <taxon>Ixodida</taxon>
        <taxon>Ixodoidea</taxon>
        <taxon>Ixodidae</taxon>
        <taxon>Amblyomminae</taxon>
        <taxon>Amblyomma</taxon>
    </lineage>
</organism>
<reference evidence="8 9" key="1">
    <citation type="journal article" date="2023" name="Arcadia Sci">
        <title>De novo assembly of a long-read Amblyomma americanum tick genome.</title>
        <authorList>
            <person name="Chou S."/>
            <person name="Poskanzer K.E."/>
            <person name="Rollins M."/>
            <person name="Thuy-Boun P.S."/>
        </authorList>
    </citation>
    <scope>NUCLEOTIDE SEQUENCE [LARGE SCALE GENOMIC DNA]</scope>
    <source>
        <strain evidence="8">F_SG_1</strain>
        <tissue evidence="8">Salivary glands</tissue>
    </source>
</reference>
<evidence type="ECO:0000256" key="6">
    <source>
        <dbReference type="ARBA" id="ARBA00023180"/>
    </source>
</evidence>
<dbReference type="Proteomes" id="UP001321473">
    <property type="component" value="Unassembled WGS sequence"/>
</dbReference>
<evidence type="ECO:0000256" key="4">
    <source>
        <dbReference type="ARBA" id="ARBA00022729"/>
    </source>
</evidence>
<evidence type="ECO:0008006" key="10">
    <source>
        <dbReference type="Google" id="ProtNLM"/>
    </source>
</evidence>
<dbReference type="GO" id="GO:0004185">
    <property type="term" value="F:serine-type carboxypeptidase activity"/>
    <property type="evidence" value="ECO:0007669"/>
    <property type="project" value="InterPro"/>
</dbReference>
<keyword evidence="4" id="KW-0732">Signal</keyword>
<evidence type="ECO:0000313" key="9">
    <source>
        <dbReference type="Proteomes" id="UP001321473"/>
    </source>
</evidence>
<dbReference type="AlphaFoldDB" id="A0AAQ4DSF4"/>
<evidence type="ECO:0000256" key="3">
    <source>
        <dbReference type="ARBA" id="ARBA00022670"/>
    </source>
</evidence>
<dbReference type="PANTHER" id="PTHR11802">
    <property type="entry name" value="SERINE PROTEASE FAMILY S10 SERINE CARBOXYPEPTIDASE"/>
    <property type="match status" value="1"/>
</dbReference>
<keyword evidence="7" id="KW-0472">Membrane</keyword>
<gene>
    <name evidence="8" type="ORF">V5799_032002</name>
</gene>
<keyword evidence="7" id="KW-0812">Transmembrane</keyword>
<evidence type="ECO:0000256" key="1">
    <source>
        <dbReference type="ARBA" id="ARBA00009431"/>
    </source>
</evidence>
<dbReference type="Pfam" id="PF00450">
    <property type="entry name" value="Peptidase_S10"/>
    <property type="match status" value="1"/>
</dbReference>
<evidence type="ECO:0000313" key="8">
    <source>
        <dbReference type="EMBL" id="KAK8765394.1"/>
    </source>
</evidence>
<comment type="caution">
    <text evidence="8">The sequence shown here is derived from an EMBL/GenBank/DDBJ whole genome shotgun (WGS) entry which is preliminary data.</text>
</comment>
<feature type="transmembrane region" description="Helical" evidence="7">
    <location>
        <begin position="61"/>
        <end position="83"/>
    </location>
</feature>